<keyword evidence="5" id="KW-1185">Reference proteome</keyword>
<dbReference type="Pfam" id="PF07839">
    <property type="entry name" value="CaM_binding"/>
    <property type="match status" value="1"/>
</dbReference>
<accession>A0A7N0T8U3</accession>
<dbReference type="AlphaFoldDB" id="A0A7N0T8U3"/>
<evidence type="ECO:0000256" key="2">
    <source>
        <dbReference type="SAM" id="MobiDB-lite"/>
    </source>
</evidence>
<dbReference type="GO" id="GO:0005516">
    <property type="term" value="F:calmodulin binding"/>
    <property type="evidence" value="ECO:0007669"/>
    <property type="project" value="InterPro"/>
</dbReference>
<evidence type="ECO:0000313" key="5">
    <source>
        <dbReference type="Proteomes" id="UP000594263"/>
    </source>
</evidence>
<keyword evidence="1" id="KW-0175">Coiled coil</keyword>
<feature type="region of interest" description="Disordered" evidence="2">
    <location>
        <begin position="81"/>
        <end position="175"/>
    </location>
</feature>
<name>A0A7N0T8U3_KALFE</name>
<evidence type="ECO:0000256" key="1">
    <source>
        <dbReference type="SAM" id="Coils"/>
    </source>
</evidence>
<feature type="compositionally biased region" description="Low complexity" evidence="2">
    <location>
        <begin position="281"/>
        <end position="299"/>
    </location>
</feature>
<dbReference type="PANTHER" id="PTHR33349">
    <property type="entry name" value="EMB|CAB62594.1"/>
    <property type="match status" value="1"/>
</dbReference>
<dbReference type="SMART" id="SM01054">
    <property type="entry name" value="CaM_binding"/>
    <property type="match status" value="1"/>
</dbReference>
<dbReference type="PANTHER" id="PTHR33349:SF41">
    <property type="entry name" value="EMB|CAB62594.1"/>
    <property type="match status" value="1"/>
</dbReference>
<feature type="domain" description="Calmodulin-binding" evidence="3">
    <location>
        <begin position="551"/>
        <end position="665"/>
    </location>
</feature>
<feature type="region of interest" description="Disordered" evidence="2">
    <location>
        <begin position="202"/>
        <end position="311"/>
    </location>
</feature>
<protein>
    <recommendedName>
        <fullName evidence="3">Calmodulin-binding domain-containing protein</fullName>
    </recommendedName>
</protein>
<dbReference type="InterPro" id="IPR012417">
    <property type="entry name" value="CaM-bd_dom_pln"/>
</dbReference>
<feature type="compositionally biased region" description="Acidic residues" evidence="2">
    <location>
        <begin position="510"/>
        <end position="528"/>
    </location>
</feature>
<feature type="compositionally biased region" description="Polar residues" evidence="2">
    <location>
        <begin position="541"/>
        <end position="550"/>
    </location>
</feature>
<dbReference type="Proteomes" id="UP000594263">
    <property type="component" value="Unplaced"/>
</dbReference>
<feature type="compositionally biased region" description="Polar residues" evidence="2">
    <location>
        <begin position="262"/>
        <end position="280"/>
    </location>
</feature>
<evidence type="ECO:0000259" key="3">
    <source>
        <dbReference type="SMART" id="SM01054"/>
    </source>
</evidence>
<reference evidence="4" key="1">
    <citation type="submission" date="2021-01" db="UniProtKB">
        <authorList>
            <consortium name="EnsemblPlants"/>
        </authorList>
    </citation>
    <scope>IDENTIFICATION</scope>
</reference>
<evidence type="ECO:0000313" key="4">
    <source>
        <dbReference type="EnsemblPlants" id="Kaladp0026s0046.1.v1.1.CDS.1"/>
    </source>
</evidence>
<dbReference type="EnsemblPlants" id="Kaladp0026s0046.1.v1.1">
    <property type="protein sequence ID" value="Kaladp0026s0046.1.v1.1.CDS.1"/>
    <property type="gene ID" value="Kaladp0026s0046.v1.1"/>
</dbReference>
<feature type="compositionally biased region" description="Polar residues" evidence="2">
    <location>
        <begin position="110"/>
        <end position="119"/>
    </location>
</feature>
<feature type="coiled-coil region" evidence="1">
    <location>
        <begin position="342"/>
        <end position="369"/>
    </location>
</feature>
<dbReference type="Gramene" id="Kaladp0026s0046.1.v1.1">
    <property type="protein sequence ID" value="Kaladp0026s0046.1.v1.1.CDS.1"/>
    <property type="gene ID" value="Kaladp0026s0046.v1.1"/>
</dbReference>
<feature type="compositionally biased region" description="Polar residues" evidence="2">
    <location>
        <begin position="489"/>
        <end position="498"/>
    </location>
</feature>
<feature type="region of interest" description="Disordered" evidence="2">
    <location>
        <begin position="464"/>
        <end position="553"/>
    </location>
</feature>
<feature type="compositionally biased region" description="Basic and acidic residues" evidence="2">
    <location>
        <begin position="96"/>
        <end position="105"/>
    </location>
</feature>
<feature type="compositionally biased region" description="Basic and acidic residues" evidence="2">
    <location>
        <begin position="499"/>
        <end position="509"/>
    </location>
</feature>
<feature type="compositionally biased region" description="Low complexity" evidence="2">
    <location>
        <begin position="221"/>
        <end position="233"/>
    </location>
</feature>
<organism evidence="4 5">
    <name type="scientific">Kalanchoe fedtschenkoi</name>
    <name type="common">Lavender scallops</name>
    <name type="synonym">South American air plant</name>
    <dbReference type="NCBI Taxonomy" id="63787"/>
    <lineage>
        <taxon>Eukaryota</taxon>
        <taxon>Viridiplantae</taxon>
        <taxon>Streptophyta</taxon>
        <taxon>Embryophyta</taxon>
        <taxon>Tracheophyta</taxon>
        <taxon>Spermatophyta</taxon>
        <taxon>Magnoliopsida</taxon>
        <taxon>eudicotyledons</taxon>
        <taxon>Gunneridae</taxon>
        <taxon>Pentapetalae</taxon>
        <taxon>Saxifragales</taxon>
        <taxon>Crassulaceae</taxon>
        <taxon>Kalanchoe</taxon>
    </lineage>
</organism>
<proteinExistence type="predicted"/>
<sequence>MKSEATDVRRISLPIFPSDLGKDVPNYLRASIGSCHDHCKYGKETTAVEQKQPRKKKTEVTPLDSRNVVLNKGVSVAKTAKVNRSGKPKSALPALVERHKPDILPEAKTGQASVKQSASSEKETRPPEQFPKKCLRSKLVNEKSLARKSTSTSGSSKSDKLKGKPAIVPNPLGSWDGMINSMDLDVVGKDIGNKIDAKNVKKCNKAGTRNMTAKSVKAPSAHAPVKPNAKAKPPSFPTSLKLGTKAKVTSSSTPLLLKPTALSKQHSSPAPSKSTSVRENSSSLSSTKKLKAATVKTSPPSIPPPSVKSKKINNNRDRILREGGASKVRASENKTARCGSVAVNYATNMKNKELQLEKLEEAEAAEKKVCYGKNEEDLSHPAESANQEIMVSYDNAVPEKTLYVIKLGTGNRSPPNDEDEIPDMQPLASLTPPLLPGVTESSMTSQHNGSQYELRNAGTALLSAEEEAPDIQPLPSLSPPTSPKSQLSIMASITSSHYDVSRDGSIHTESEEDYSSDDNDDLVEEEENLMGAGSAKHKKSVTTFSQNNDNGPVKLKFRRGRVVHITQENNGPRRLMFRRAKVRKDNAAENFVPKSSIKKVVEATQDNILDSSSSGKVVLRHQDVQDKRDAQGLFNNVIEETASKLVETRKSKVKALVGAFETVISLQDGKPTTQ</sequence>